<feature type="signal peptide" evidence="2">
    <location>
        <begin position="1"/>
        <end position="25"/>
    </location>
</feature>
<evidence type="ECO:0000313" key="4">
    <source>
        <dbReference type="Proteomes" id="UP000186143"/>
    </source>
</evidence>
<protein>
    <recommendedName>
        <fullName evidence="5">MFS transporter</fullName>
    </recommendedName>
</protein>
<sequence>MIVLVGLAIVLAAIRVAAASAPAMAALVAALGALTYAAVPAMQARVIGIAEPHAPKALAAAAGLNIAGFNSGIALGSLIGGRVIGAFGLATTGVVGAVAAGLRIVMLVTGKR</sequence>
<dbReference type="InterPro" id="IPR036259">
    <property type="entry name" value="MFS_trans_sf"/>
</dbReference>
<evidence type="ECO:0000256" key="2">
    <source>
        <dbReference type="SAM" id="SignalP"/>
    </source>
</evidence>
<comment type="caution">
    <text evidence="3">The sequence shown here is derived from an EMBL/GenBank/DDBJ whole genome shotgun (WGS) entry which is preliminary data.</text>
</comment>
<dbReference type="Proteomes" id="UP000186143">
    <property type="component" value="Unassembled WGS sequence"/>
</dbReference>
<keyword evidence="1" id="KW-0812">Transmembrane</keyword>
<dbReference type="EMBL" id="MKIO01000034">
    <property type="protein sequence ID" value="OLP54394.1"/>
    <property type="molecule type" value="Genomic_DNA"/>
</dbReference>
<keyword evidence="2" id="KW-0732">Signal</keyword>
<feature type="transmembrane region" description="Helical" evidence="1">
    <location>
        <begin position="86"/>
        <end position="108"/>
    </location>
</feature>
<dbReference type="AlphaFoldDB" id="A0A1Q9AGQ7"/>
<evidence type="ECO:0000313" key="3">
    <source>
        <dbReference type="EMBL" id="OLP54394.1"/>
    </source>
</evidence>
<accession>A0A1Q9AGQ7</accession>
<reference evidence="3 4" key="1">
    <citation type="submission" date="2016-09" db="EMBL/GenBank/DDBJ databases">
        <title>Rhizobium sp. nov., a novel species isolated from the rice rhizosphere.</title>
        <authorList>
            <person name="Zhao J."/>
            <person name="Zhang X."/>
        </authorList>
    </citation>
    <scope>NUCLEOTIDE SEQUENCE [LARGE SCALE GENOMIC DNA]</scope>
    <source>
        <strain evidence="3 4">MH17</strain>
    </source>
</reference>
<feature type="chain" id="PRO_5010319665" description="MFS transporter" evidence="2">
    <location>
        <begin position="26"/>
        <end position="112"/>
    </location>
</feature>
<proteinExistence type="predicted"/>
<keyword evidence="1" id="KW-0472">Membrane</keyword>
<evidence type="ECO:0000256" key="1">
    <source>
        <dbReference type="SAM" id="Phobius"/>
    </source>
</evidence>
<keyword evidence="1" id="KW-1133">Transmembrane helix</keyword>
<gene>
    <name evidence="3" type="ORF">BJF92_19335</name>
</gene>
<organism evidence="3 4">
    <name type="scientific">Xaviernesmea rhizosphaerae</name>
    <dbReference type="NCBI Taxonomy" id="1672749"/>
    <lineage>
        <taxon>Bacteria</taxon>
        <taxon>Pseudomonadati</taxon>
        <taxon>Pseudomonadota</taxon>
        <taxon>Alphaproteobacteria</taxon>
        <taxon>Hyphomicrobiales</taxon>
        <taxon>Rhizobiaceae</taxon>
        <taxon>Rhizobium/Agrobacterium group</taxon>
        <taxon>Xaviernesmea</taxon>
    </lineage>
</organism>
<feature type="transmembrane region" description="Helical" evidence="1">
    <location>
        <begin position="58"/>
        <end position="80"/>
    </location>
</feature>
<dbReference type="SUPFAM" id="SSF103473">
    <property type="entry name" value="MFS general substrate transporter"/>
    <property type="match status" value="1"/>
</dbReference>
<name>A0A1Q9AGQ7_9HYPH</name>
<dbReference type="STRING" id="1672749.BJF92_19335"/>
<evidence type="ECO:0008006" key="5">
    <source>
        <dbReference type="Google" id="ProtNLM"/>
    </source>
</evidence>